<evidence type="ECO:0000259" key="5">
    <source>
        <dbReference type="PROSITE" id="PS50109"/>
    </source>
</evidence>
<comment type="catalytic activity">
    <reaction evidence="1">
        <text>ATP + protein L-histidine = ADP + protein N-phospho-L-histidine.</text>
        <dbReference type="EC" id="2.7.13.3"/>
    </reaction>
</comment>
<dbReference type="InterPro" id="IPR003594">
    <property type="entry name" value="HATPase_dom"/>
</dbReference>
<feature type="coiled-coil region" evidence="4">
    <location>
        <begin position="30"/>
        <end position="57"/>
    </location>
</feature>
<dbReference type="PANTHER" id="PTHR43065">
    <property type="entry name" value="SENSOR HISTIDINE KINASE"/>
    <property type="match status" value="1"/>
</dbReference>
<dbReference type="Gene3D" id="1.10.287.130">
    <property type="match status" value="1"/>
</dbReference>
<dbReference type="InterPro" id="IPR004358">
    <property type="entry name" value="Sig_transdc_His_kin-like_C"/>
</dbReference>
<feature type="domain" description="Histidine kinase" evidence="5">
    <location>
        <begin position="69"/>
        <end position="295"/>
    </location>
</feature>
<evidence type="ECO:0000256" key="1">
    <source>
        <dbReference type="ARBA" id="ARBA00000085"/>
    </source>
</evidence>
<dbReference type="CDD" id="cd00082">
    <property type="entry name" value="HisKA"/>
    <property type="match status" value="1"/>
</dbReference>
<dbReference type="SUPFAM" id="SSF55874">
    <property type="entry name" value="ATPase domain of HSP90 chaperone/DNA topoisomerase II/histidine kinase"/>
    <property type="match status" value="1"/>
</dbReference>
<accession>A0ABY3FBP6</accession>
<dbReference type="Gene3D" id="3.30.565.10">
    <property type="entry name" value="Histidine kinase-like ATPase, C-terminal domain"/>
    <property type="match status" value="1"/>
</dbReference>
<sequence>MSESSDAYYVAYLREKKARREVEQLLEDSSRQLYEKNKLLEQQITQIKSQQQSMLQQEKLATLGSLAAGVAHEVNNPLAFVMSNVDTLYLYSRNMIDALNRSSISLSEDKEQLLVIQDDLPELVSDINEGLIRIRDITKNLLFFARNDSQHQVEVKLQDAIELNLKLLKPLLKDINVELDFTYNSSVLFTPNELNQLLVNILLNAIQSFIPDSERTAQINVSVSELNNKTVLKVTDTGCGMSDDIKNKVYDPFYTTKPVGTGTGMGMSMVLQVVQKHNCKIYIESAIDVGSTILI</sequence>
<organism evidence="6 7">
    <name type="scientific">Pseudoalteromonas neustonica</name>
    <dbReference type="NCBI Taxonomy" id="1840331"/>
    <lineage>
        <taxon>Bacteria</taxon>
        <taxon>Pseudomonadati</taxon>
        <taxon>Pseudomonadota</taxon>
        <taxon>Gammaproteobacteria</taxon>
        <taxon>Alteromonadales</taxon>
        <taxon>Pseudoalteromonadaceae</taxon>
        <taxon>Pseudoalteromonas</taxon>
    </lineage>
</organism>
<proteinExistence type="predicted"/>
<dbReference type="Pfam" id="PF00512">
    <property type="entry name" value="HisKA"/>
    <property type="match status" value="1"/>
</dbReference>
<dbReference type="PANTHER" id="PTHR43065:SF50">
    <property type="entry name" value="HISTIDINE KINASE"/>
    <property type="match status" value="1"/>
</dbReference>
<dbReference type="EMBL" id="VNFF01000013">
    <property type="protein sequence ID" value="TVU82195.1"/>
    <property type="molecule type" value="Genomic_DNA"/>
</dbReference>
<dbReference type="InterPro" id="IPR036097">
    <property type="entry name" value="HisK_dim/P_sf"/>
</dbReference>
<dbReference type="Pfam" id="PF02518">
    <property type="entry name" value="HATPase_c"/>
    <property type="match status" value="1"/>
</dbReference>
<keyword evidence="4" id="KW-0175">Coiled coil</keyword>
<comment type="caution">
    <text evidence="6">The sequence shown here is derived from an EMBL/GenBank/DDBJ whole genome shotgun (WGS) entry which is preliminary data.</text>
</comment>
<keyword evidence="3" id="KW-0597">Phosphoprotein</keyword>
<dbReference type="PRINTS" id="PR00344">
    <property type="entry name" value="BCTRLSENSOR"/>
</dbReference>
<dbReference type="InterPro" id="IPR005467">
    <property type="entry name" value="His_kinase_dom"/>
</dbReference>
<gene>
    <name evidence="6" type="ORF">FQP85_14255</name>
</gene>
<evidence type="ECO:0000256" key="2">
    <source>
        <dbReference type="ARBA" id="ARBA00012438"/>
    </source>
</evidence>
<dbReference type="SMART" id="SM00388">
    <property type="entry name" value="HisKA"/>
    <property type="match status" value="1"/>
</dbReference>
<evidence type="ECO:0000256" key="3">
    <source>
        <dbReference type="ARBA" id="ARBA00022553"/>
    </source>
</evidence>
<dbReference type="RefSeq" id="WP_145239829.1">
    <property type="nucleotide sequence ID" value="NZ_VNFF01000013.1"/>
</dbReference>
<protein>
    <recommendedName>
        <fullName evidence="2">histidine kinase</fullName>
        <ecNumber evidence="2">2.7.13.3</ecNumber>
    </recommendedName>
</protein>
<evidence type="ECO:0000313" key="7">
    <source>
        <dbReference type="Proteomes" id="UP000317938"/>
    </source>
</evidence>
<name>A0ABY3FBP6_9GAMM</name>
<evidence type="ECO:0000256" key="4">
    <source>
        <dbReference type="SAM" id="Coils"/>
    </source>
</evidence>
<keyword evidence="6" id="KW-0808">Transferase</keyword>
<reference evidence="6 7" key="1">
    <citation type="submission" date="2019-07" db="EMBL/GenBank/DDBJ databases">
        <title>Diversity of Bacteria from Kongsfjorden, Arctic.</title>
        <authorList>
            <person name="Yu Y."/>
        </authorList>
    </citation>
    <scope>NUCLEOTIDE SEQUENCE [LARGE SCALE GENOMIC DNA]</scope>
    <source>
        <strain evidence="6 7">SM1927</strain>
    </source>
</reference>
<keyword evidence="6" id="KW-0418">Kinase</keyword>
<dbReference type="GO" id="GO:0016301">
    <property type="term" value="F:kinase activity"/>
    <property type="evidence" value="ECO:0007669"/>
    <property type="project" value="UniProtKB-KW"/>
</dbReference>
<dbReference type="SMART" id="SM00387">
    <property type="entry name" value="HATPase_c"/>
    <property type="match status" value="1"/>
</dbReference>
<dbReference type="InterPro" id="IPR003661">
    <property type="entry name" value="HisK_dim/P_dom"/>
</dbReference>
<dbReference type="PROSITE" id="PS50109">
    <property type="entry name" value="HIS_KIN"/>
    <property type="match status" value="1"/>
</dbReference>
<keyword evidence="7" id="KW-1185">Reference proteome</keyword>
<dbReference type="EC" id="2.7.13.3" evidence="2"/>
<dbReference type="Proteomes" id="UP000317938">
    <property type="component" value="Unassembled WGS sequence"/>
</dbReference>
<dbReference type="InterPro" id="IPR036890">
    <property type="entry name" value="HATPase_C_sf"/>
</dbReference>
<evidence type="ECO:0000313" key="6">
    <source>
        <dbReference type="EMBL" id="TVU82195.1"/>
    </source>
</evidence>
<dbReference type="SUPFAM" id="SSF47384">
    <property type="entry name" value="Homodimeric domain of signal transducing histidine kinase"/>
    <property type="match status" value="1"/>
</dbReference>